<evidence type="ECO:0000313" key="2">
    <source>
        <dbReference type="EMBL" id="SDK49225.1"/>
    </source>
</evidence>
<feature type="region of interest" description="Disordered" evidence="1">
    <location>
        <begin position="167"/>
        <end position="186"/>
    </location>
</feature>
<dbReference type="GO" id="GO:0006355">
    <property type="term" value="P:regulation of DNA-templated transcription"/>
    <property type="evidence" value="ECO:0007669"/>
    <property type="project" value="InterPro"/>
</dbReference>
<dbReference type="Pfam" id="PF05534">
    <property type="entry name" value="HicB"/>
    <property type="match status" value="1"/>
</dbReference>
<evidence type="ECO:0000256" key="1">
    <source>
        <dbReference type="SAM" id="MobiDB-lite"/>
    </source>
</evidence>
<dbReference type="Proteomes" id="UP000199155">
    <property type="component" value="Unassembled WGS sequence"/>
</dbReference>
<gene>
    <name evidence="2" type="ORF">SAMN05421806_10854</name>
</gene>
<dbReference type="RefSeq" id="WP_093612316.1">
    <property type="nucleotide sequence ID" value="NZ_FNFF01000008.1"/>
</dbReference>
<proteinExistence type="predicted"/>
<organism evidence="2 3">
    <name type="scientific">Streptomyces indicus</name>
    <dbReference type="NCBI Taxonomy" id="417292"/>
    <lineage>
        <taxon>Bacteria</taxon>
        <taxon>Bacillati</taxon>
        <taxon>Actinomycetota</taxon>
        <taxon>Actinomycetes</taxon>
        <taxon>Kitasatosporales</taxon>
        <taxon>Streptomycetaceae</taxon>
        <taxon>Streptomyces</taxon>
    </lineage>
</organism>
<dbReference type="InterPro" id="IPR010985">
    <property type="entry name" value="Ribbon_hlx_hlx"/>
</dbReference>
<dbReference type="STRING" id="417292.SAMN05421806_10854"/>
<dbReference type="SUPFAM" id="SSF47598">
    <property type="entry name" value="Ribbon-helix-helix"/>
    <property type="match status" value="1"/>
</dbReference>
<dbReference type="OrthoDB" id="5193907at2"/>
<sequence length="186" mass="19256">MDLTPYVDTLRQELATAAEAAGPDTHALAERLTWPLESAARLTLLAALSDAMAEVTRELAPGSVAVRLRGTDPEFVVSAPQPDEAERVRPTAFPAPATAFPAPAMALPEPPAAPGADAPADADEGGTARINLRLPAHLKVRAEAAAARDGLSLNAWLGRAVAAALAPPPGPPHHPDHARDFTGWAT</sequence>
<dbReference type="EMBL" id="FNFF01000008">
    <property type="protein sequence ID" value="SDK49225.1"/>
    <property type="molecule type" value="Genomic_DNA"/>
</dbReference>
<dbReference type="InterPro" id="IPR008651">
    <property type="entry name" value="Uncharacterised_HicB"/>
</dbReference>
<keyword evidence="3" id="KW-1185">Reference proteome</keyword>
<reference evidence="2 3" key="1">
    <citation type="submission" date="2016-10" db="EMBL/GenBank/DDBJ databases">
        <authorList>
            <person name="de Groot N.N."/>
        </authorList>
    </citation>
    <scope>NUCLEOTIDE SEQUENCE [LARGE SCALE GENOMIC DNA]</scope>
    <source>
        <strain evidence="2 3">CGMCC 4.5727</strain>
    </source>
</reference>
<name>A0A1G9CCS7_9ACTN</name>
<evidence type="ECO:0000313" key="3">
    <source>
        <dbReference type="Proteomes" id="UP000199155"/>
    </source>
</evidence>
<dbReference type="AlphaFoldDB" id="A0A1G9CCS7"/>
<protein>
    <submittedName>
        <fullName evidence="2">HicB family protein</fullName>
    </submittedName>
</protein>
<accession>A0A1G9CCS7</accession>